<dbReference type="SUPFAM" id="SSF52777">
    <property type="entry name" value="CoA-dependent acyltransferases"/>
    <property type="match status" value="1"/>
</dbReference>
<name>A0ABQ4VIL5_9MYCO</name>
<keyword evidence="5 11" id="KW-0444">Lipid biosynthesis</keyword>
<feature type="domain" description="O-acyltransferase WSD1-like N-terminal" evidence="12">
    <location>
        <begin position="15"/>
        <end position="279"/>
    </location>
</feature>
<dbReference type="NCBIfam" id="TIGR02946">
    <property type="entry name" value="acyl_WS_DGAT"/>
    <property type="match status" value="1"/>
</dbReference>
<comment type="pathway">
    <text evidence="1 11">Glycerolipid metabolism; triacylglycerol biosynthesis.</text>
</comment>
<keyword evidence="9 11" id="KW-0012">Acyltransferase</keyword>
<dbReference type="InterPro" id="IPR009721">
    <property type="entry name" value="O-acyltransferase_WSD1_C"/>
</dbReference>
<reference evidence="14 15" key="1">
    <citation type="submission" date="2021-08" db="EMBL/GenBank/DDBJ databases">
        <title>Draft genome sequence of Mycolicibacterium sp. NGTWS1702 strain.</title>
        <authorList>
            <person name="Matsumoto M."/>
            <person name="Tang B.C.C."/>
            <person name="Machida Y."/>
            <person name="Matoyama H."/>
            <person name="Kishihara T."/>
            <person name="Sato S."/>
            <person name="Kondo I."/>
            <person name="Sano M."/>
            <person name="Kato G."/>
        </authorList>
    </citation>
    <scope>NUCLEOTIDE SEQUENCE [LARGE SCALE GENOMIC DNA]</scope>
    <source>
        <strain evidence="14 15">NGTWSNA01</strain>
    </source>
</reference>
<evidence type="ECO:0000256" key="11">
    <source>
        <dbReference type="RuleBase" id="RU361241"/>
    </source>
</evidence>
<protein>
    <recommendedName>
        <fullName evidence="4 11">Diacylglycerol O-acyltransferase</fullName>
        <ecNumber evidence="4 11">2.3.1.20</ecNumber>
    </recommendedName>
</protein>
<evidence type="ECO:0000256" key="3">
    <source>
        <dbReference type="ARBA" id="ARBA00009587"/>
    </source>
</evidence>
<dbReference type="PANTHER" id="PTHR31650">
    <property type="entry name" value="O-ACYLTRANSFERASE (WSD1-LIKE) FAMILY PROTEIN"/>
    <property type="match status" value="1"/>
</dbReference>
<dbReference type="PANTHER" id="PTHR31650:SF1">
    <property type="entry name" value="WAX ESTER SYNTHASE_DIACYLGLYCEROL ACYLTRANSFERASE 4-RELATED"/>
    <property type="match status" value="1"/>
</dbReference>
<evidence type="ECO:0000256" key="9">
    <source>
        <dbReference type="ARBA" id="ARBA00023315"/>
    </source>
</evidence>
<comment type="caution">
    <text evidence="14">The sequence shown here is derived from an EMBL/GenBank/DDBJ whole genome shotgun (WGS) entry which is preliminary data.</text>
</comment>
<accession>A0ABQ4VIL5</accession>
<dbReference type="InterPro" id="IPR014292">
    <property type="entry name" value="Acyl_transf_WS/DGAT"/>
</dbReference>
<keyword evidence="8 11" id="KW-0443">Lipid metabolism</keyword>
<evidence type="ECO:0000259" key="12">
    <source>
        <dbReference type="Pfam" id="PF03007"/>
    </source>
</evidence>
<evidence type="ECO:0000256" key="8">
    <source>
        <dbReference type="ARBA" id="ARBA00023098"/>
    </source>
</evidence>
<comment type="pathway">
    <text evidence="2">Lipid metabolism.</text>
</comment>
<dbReference type="EMBL" id="BPRH01002682">
    <property type="protein sequence ID" value="GJF18123.1"/>
    <property type="molecule type" value="Genomic_DNA"/>
</dbReference>
<proteinExistence type="inferred from homology"/>
<evidence type="ECO:0000256" key="6">
    <source>
        <dbReference type="ARBA" id="ARBA00022679"/>
    </source>
</evidence>
<keyword evidence="6 11" id="KW-0808">Transferase</keyword>
<evidence type="ECO:0000256" key="4">
    <source>
        <dbReference type="ARBA" id="ARBA00013244"/>
    </source>
</evidence>
<dbReference type="Pfam" id="PF06974">
    <property type="entry name" value="WS_DGAT_C"/>
    <property type="match status" value="1"/>
</dbReference>
<evidence type="ECO:0000256" key="1">
    <source>
        <dbReference type="ARBA" id="ARBA00004771"/>
    </source>
</evidence>
<evidence type="ECO:0000256" key="10">
    <source>
        <dbReference type="ARBA" id="ARBA00048109"/>
    </source>
</evidence>
<dbReference type="Pfam" id="PF03007">
    <property type="entry name" value="WS_DGAT_cat"/>
    <property type="match status" value="1"/>
</dbReference>
<sequence length="483" mass="53393">MGASAEGVPDVVRRLNGIDALMLYLDGGSAYNHTLKISILDPSTDPDGWSWPKARRMFSERVHLLPVFRLRYLPTPLNLHHPIWVEDPDFDLDAHVRRVVCPAPGGMEEFCALVEQIYAHPLDRDRPLWQTWVVEGLEGGRVALVTLLHHAYSDGVGVLDMLASFYNDTPDDAAVPPQPWAPQALPSSRQRLGWALRDVPSRFRRVGPTARALRDRVRIERAFAKAGEGRVPSVLDRSTPPGPFQVGLSRSRRFSCETFPLADVREVSKTLGATINDVFMACVAGGVRHHLEQTGTSPAEAMVATMPLAVTPAAERVHPGNYSSVDYVWLHAEIADPLERLRATSVATEATKEHFAKTKDADIGAVVELLPERLISALARGNARTKGRFDTFKNIVVSNVPGPREPRYLGRWRVEKWFSTGQISHGATLNMTVWSYCDQFNLCVLADAVAVPDTWELVRGFQASLDELLAVARAQPTPTGTPD</sequence>
<dbReference type="EC" id="2.3.1.20" evidence="4 11"/>
<dbReference type="Proteomes" id="UP001060504">
    <property type="component" value="Unassembled WGS sequence"/>
</dbReference>
<evidence type="ECO:0000256" key="5">
    <source>
        <dbReference type="ARBA" id="ARBA00022516"/>
    </source>
</evidence>
<comment type="catalytic activity">
    <reaction evidence="10 11">
        <text>an acyl-CoA + a 1,2-diacyl-sn-glycerol = a triacyl-sn-glycerol + CoA</text>
        <dbReference type="Rhea" id="RHEA:10868"/>
        <dbReference type="ChEBI" id="CHEBI:17815"/>
        <dbReference type="ChEBI" id="CHEBI:57287"/>
        <dbReference type="ChEBI" id="CHEBI:58342"/>
        <dbReference type="ChEBI" id="CHEBI:64615"/>
        <dbReference type="EC" id="2.3.1.20"/>
    </reaction>
</comment>
<organism evidence="14 15">
    <name type="scientific">Mycolicibacterium cyprinidarum</name>
    <dbReference type="NCBI Taxonomy" id="2860311"/>
    <lineage>
        <taxon>Bacteria</taxon>
        <taxon>Bacillati</taxon>
        <taxon>Actinomycetota</taxon>
        <taxon>Actinomycetes</taxon>
        <taxon>Mycobacteriales</taxon>
        <taxon>Mycobacteriaceae</taxon>
        <taxon>Mycolicibacterium</taxon>
    </lineage>
</organism>
<comment type="similarity">
    <text evidence="3 11">Belongs to the long-chain O-acyltransferase family.</text>
</comment>
<evidence type="ECO:0000256" key="7">
    <source>
        <dbReference type="ARBA" id="ARBA00022798"/>
    </source>
</evidence>
<dbReference type="InterPro" id="IPR004255">
    <property type="entry name" value="O-acyltransferase_WSD1_N"/>
</dbReference>
<evidence type="ECO:0000313" key="14">
    <source>
        <dbReference type="EMBL" id="GJF18123.1"/>
    </source>
</evidence>
<evidence type="ECO:0000256" key="2">
    <source>
        <dbReference type="ARBA" id="ARBA00005189"/>
    </source>
</evidence>
<feature type="domain" description="O-acyltransferase WSD1 C-terminal" evidence="13">
    <location>
        <begin position="320"/>
        <end position="468"/>
    </location>
</feature>
<gene>
    <name evidence="14" type="ORF">NGTWS1702_25610</name>
</gene>
<evidence type="ECO:0000259" key="13">
    <source>
        <dbReference type="Pfam" id="PF06974"/>
    </source>
</evidence>
<keyword evidence="7 11" id="KW-0319">Glycerol metabolism</keyword>
<keyword evidence="15" id="KW-1185">Reference proteome</keyword>
<evidence type="ECO:0000313" key="15">
    <source>
        <dbReference type="Proteomes" id="UP001060504"/>
    </source>
</evidence>
<dbReference type="InterPro" id="IPR045034">
    <property type="entry name" value="O-acyltransferase_WSD1-like"/>
</dbReference>